<dbReference type="AlphaFoldDB" id="A0A1F5K8P3"/>
<reference evidence="1 2" key="1">
    <citation type="journal article" date="2016" name="Nat. Commun.">
        <title>Thousands of microbial genomes shed light on interconnected biogeochemical processes in an aquifer system.</title>
        <authorList>
            <person name="Anantharaman K."/>
            <person name="Brown C.T."/>
            <person name="Hug L.A."/>
            <person name="Sharon I."/>
            <person name="Castelle C.J."/>
            <person name="Probst A.J."/>
            <person name="Thomas B.C."/>
            <person name="Singh A."/>
            <person name="Wilkins M.J."/>
            <person name="Karaoz U."/>
            <person name="Brodie E.L."/>
            <person name="Williams K.H."/>
            <person name="Hubbard S.S."/>
            <person name="Banfield J.F."/>
        </authorList>
    </citation>
    <scope>NUCLEOTIDE SEQUENCE [LARGE SCALE GENOMIC DNA]</scope>
</reference>
<comment type="caution">
    <text evidence="1">The sequence shown here is derived from an EMBL/GenBank/DDBJ whole genome shotgun (WGS) entry which is preliminary data.</text>
</comment>
<accession>A0A1F5K8P3</accession>
<sequence>LLPIIFAIFLTGGISIKSPADNGYSTESVSLVDNGLSGIFNTLQINSLVPGTSSQVTPIPTNPPGVTSTPVPTAVQGPTATTAPIATTRPVATNPPVRACTTNPDCSAAGVCPSSRLQNCTLTGPQPCTPVQAVVSCTYVPPPPRCIGSAGVCELHRPNCSCPGDTLIQCSNGKCVGRTAQGRSSTCSYADHSFCSSCNKYSGDGIYCFAKPVIYLYPLKVTRIDVSIETTGQIVVSDPLYPEGGWKKVEAHPDGTLYYQGKKYRELFYETNVHDFNKPENGIVIKTEELESALGNYITKLGLTKVEERIEFLDWWLPKLRALNSPYILFSVLDSKEKAKTDKVNISPKPDSFIEFIAYFKPLSSPISISPLRLPSIPPERIGFTAVEWGGVIDDK</sequence>
<feature type="non-terminal residue" evidence="1">
    <location>
        <position position="1"/>
    </location>
</feature>
<evidence type="ECO:0000313" key="1">
    <source>
        <dbReference type="EMBL" id="OGE37313.1"/>
    </source>
</evidence>
<dbReference type="EMBL" id="MFDE01000046">
    <property type="protein sequence ID" value="OGE37313.1"/>
    <property type="molecule type" value="Genomic_DNA"/>
</dbReference>
<protein>
    <submittedName>
        <fullName evidence="1">Uncharacterized protein</fullName>
    </submittedName>
</protein>
<organism evidence="1 2">
    <name type="scientific">Candidatus Daviesbacteria bacterium RIFCSPHIGHO2_12_FULL_37_11</name>
    <dbReference type="NCBI Taxonomy" id="1797777"/>
    <lineage>
        <taxon>Bacteria</taxon>
        <taxon>Candidatus Daviesiibacteriota</taxon>
    </lineage>
</organism>
<evidence type="ECO:0000313" key="2">
    <source>
        <dbReference type="Proteomes" id="UP000176527"/>
    </source>
</evidence>
<gene>
    <name evidence="1" type="ORF">A3F00_05535</name>
</gene>
<name>A0A1F5K8P3_9BACT</name>
<dbReference type="Proteomes" id="UP000176527">
    <property type="component" value="Unassembled WGS sequence"/>
</dbReference>
<proteinExistence type="predicted"/>